<reference evidence="2 3" key="1">
    <citation type="submission" date="2024-01" db="EMBL/GenBank/DDBJ databases">
        <title>AV1 has a protective and therapeutic effect against plant viruses.</title>
        <authorList>
            <person name="Wang F."/>
        </authorList>
    </citation>
    <scope>NUCLEOTIDE SEQUENCE [LARGE SCALE GENOMIC DNA]</scope>
    <source>
        <strain evidence="2 3">AV1</strain>
    </source>
</reference>
<evidence type="ECO:0000313" key="3">
    <source>
        <dbReference type="Proteomes" id="UP001330482"/>
    </source>
</evidence>
<dbReference type="Proteomes" id="UP001330482">
    <property type="component" value="Chromosome"/>
</dbReference>
<keyword evidence="1" id="KW-1133">Transmembrane helix</keyword>
<feature type="transmembrane region" description="Helical" evidence="1">
    <location>
        <begin position="297"/>
        <end position="316"/>
    </location>
</feature>
<gene>
    <name evidence="2" type="ORF">VPX56_14555</name>
</gene>
<evidence type="ECO:0000313" key="2">
    <source>
        <dbReference type="EMBL" id="WRW30022.1"/>
    </source>
</evidence>
<feature type="transmembrane region" description="Helical" evidence="1">
    <location>
        <begin position="361"/>
        <end position="382"/>
    </location>
</feature>
<feature type="transmembrane region" description="Helical" evidence="1">
    <location>
        <begin position="211"/>
        <end position="228"/>
    </location>
</feature>
<dbReference type="EMBL" id="CP142124">
    <property type="protein sequence ID" value="WRW30022.1"/>
    <property type="molecule type" value="Genomic_DNA"/>
</dbReference>
<keyword evidence="3" id="KW-1185">Reference proteome</keyword>
<feature type="transmembrane region" description="Helical" evidence="1">
    <location>
        <begin position="141"/>
        <end position="165"/>
    </location>
</feature>
<feature type="transmembrane region" description="Helical" evidence="1">
    <location>
        <begin position="12"/>
        <end position="31"/>
    </location>
</feature>
<protein>
    <recommendedName>
        <fullName evidence="4">Polysaccharide biosynthesis protein</fullName>
    </recommendedName>
</protein>
<evidence type="ECO:0008006" key="4">
    <source>
        <dbReference type="Google" id="ProtNLM"/>
    </source>
</evidence>
<feature type="transmembrane region" description="Helical" evidence="1">
    <location>
        <begin position="102"/>
        <end position="121"/>
    </location>
</feature>
<name>A0ABZ1DBR9_9ENTR</name>
<feature type="transmembrane region" description="Helical" evidence="1">
    <location>
        <begin position="171"/>
        <end position="191"/>
    </location>
</feature>
<organism evidence="2 3">
    <name type="scientific">Enterobacter wuhouensis</name>
    <dbReference type="NCBI Taxonomy" id="2529381"/>
    <lineage>
        <taxon>Bacteria</taxon>
        <taxon>Pseudomonadati</taxon>
        <taxon>Pseudomonadota</taxon>
        <taxon>Gammaproteobacteria</taxon>
        <taxon>Enterobacterales</taxon>
        <taxon>Enterobacteriaceae</taxon>
        <taxon>Enterobacter</taxon>
    </lineage>
</organism>
<evidence type="ECO:0000256" key="1">
    <source>
        <dbReference type="SAM" id="Phobius"/>
    </source>
</evidence>
<keyword evidence="1" id="KW-0472">Membrane</keyword>
<feature type="transmembrane region" description="Helical" evidence="1">
    <location>
        <begin position="43"/>
        <end position="65"/>
    </location>
</feature>
<feature type="transmembrane region" description="Helical" evidence="1">
    <location>
        <begin position="77"/>
        <end position="96"/>
    </location>
</feature>
<feature type="transmembrane region" description="Helical" evidence="1">
    <location>
        <begin position="248"/>
        <end position="271"/>
    </location>
</feature>
<dbReference type="RefSeq" id="WP_326467230.1">
    <property type="nucleotide sequence ID" value="NZ_CP142124.1"/>
</dbReference>
<keyword evidence="1" id="KW-0812">Transmembrane</keyword>
<feature type="transmembrane region" description="Helical" evidence="1">
    <location>
        <begin position="328"/>
        <end position="349"/>
    </location>
</feature>
<proteinExistence type="predicted"/>
<feature type="transmembrane region" description="Helical" evidence="1">
    <location>
        <begin position="388"/>
        <end position="408"/>
    </location>
</feature>
<accession>A0ABZ1DBR9</accession>
<sequence length="421" mass="48255">MFLKIKVPTHFFDLLLRIAALGGKFLLMMAIARFLTVKDVGNYGLYVSIIVISLYFVGLDFYVFSTREILDPQIKKKIGSILFNQVVFFIFSYVLLAALWPGLLTLSAITGVGGLLFLLTVSEHLSQECYRILIIKEKITLANFLLFVRSGIWCYLCVPLLYFGMVNLEQIFYLWLVFSAISVIIGVKFILHFESISISDFKIDIKWLMRGIKTSFLFFMGTLCLRAINYLDKVIAVHFITTPKLGVYVFFFGVSAAVQAIIDVLVVTRYYPSLVRAIQEQNLEESKKAFDKFKKKMLYYNFGLFIISIPACYMMIKLTGKMEYIDNFLWYILIVISLSLLNISMPYHYALYSKKKDSSLIIINALALLIFTIASFVFVNMLPNSGMLPVLIGLISSNLFILITKYFIFLKEFNGEGHHLN</sequence>